<dbReference type="CDD" id="cd00303">
    <property type="entry name" value="retropepsin_like"/>
    <property type="match status" value="1"/>
</dbReference>
<dbReference type="Gene3D" id="2.40.70.10">
    <property type="entry name" value="Acid Proteases"/>
    <property type="match status" value="1"/>
</dbReference>
<evidence type="ECO:0008006" key="4">
    <source>
        <dbReference type="Google" id="ProtNLM"/>
    </source>
</evidence>
<dbReference type="PANTHER" id="PTHR15503">
    <property type="entry name" value="LDOC1 RELATED"/>
    <property type="match status" value="1"/>
</dbReference>
<name>A0A369JFQ8_HYPMA</name>
<dbReference type="STRING" id="39966.A0A369JFQ8"/>
<dbReference type="SUPFAM" id="SSF50630">
    <property type="entry name" value="Acid proteases"/>
    <property type="match status" value="1"/>
</dbReference>
<feature type="region of interest" description="Disordered" evidence="1">
    <location>
        <begin position="1"/>
        <end position="35"/>
    </location>
</feature>
<evidence type="ECO:0000313" key="3">
    <source>
        <dbReference type="Proteomes" id="UP000076154"/>
    </source>
</evidence>
<reference evidence="2" key="1">
    <citation type="submission" date="2018-04" db="EMBL/GenBank/DDBJ databases">
        <title>Whole genome sequencing of Hypsizygus marmoreus.</title>
        <authorList>
            <person name="Choi I.-G."/>
            <person name="Min B."/>
            <person name="Kim J.-G."/>
            <person name="Kim S."/>
            <person name="Oh Y.-L."/>
            <person name="Kong W.-S."/>
            <person name="Park H."/>
            <person name="Jeong J."/>
            <person name="Song E.-S."/>
        </authorList>
    </citation>
    <scope>NUCLEOTIDE SEQUENCE [LARGE SCALE GENOMIC DNA]</scope>
    <source>
        <strain evidence="2">51987-8</strain>
    </source>
</reference>
<dbReference type="Proteomes" id="UP000076154">
    <property type="component" value="Unassembled WGS sequence"/>
</dbReference>
<dbReference type="InterPro" id="IPR021109">
    <property type="entry name" value="Peptidase_aspartic_dom_sf"/>
</dbReference>
<feature type="non-terminal residue" evidence="2">
    <location>
        <position position="247"/>
    </location>
</feature>
<keyword evidence="3" id="KW-1185">Reference proteome</keyword>
<gene>
    <name evidence="2" type="ORF">Hypma_000282</name>
</gene>
<accession>A0A369JFQ8</accession>
<dbReference type="InterPro" id="IPR032567">
    <property type="entry name" value="RTL1-rel"/>
</dbReference>
<protein>
    <recommendedName>
        <fullName evidence="4">Peptidase A2 domain-containing protein</fullName>
    </recommendedName>
</protein>
<dbReference type="OrthoDB" id="3267566at2759"/>
<dbReference type="AlphaFoldDB" id="A0A369JFQ8"/>
<dbReference type="InParanoid" id="A0A369JFQ8"/>
<feature type="compositionally biased region" description="Polar residues" evidence="1">
    <location>
        <begin position="7"/>
        <end position="17"/>
    </location>
</feature>
<organism evidence="2 3">
    <name type="scientific">Hypsizygus marmoreus</name>
    <name type="common">White beech mushroom</name>
    <name type="synonym">Agaricus marmoreus</name>
    <dbReference type="NCBI Taxonomy" id="39966"/>
    <lineage>
        <taxon>Eukaryota</taxon>
        <taxon>Fungi</taxon>
        <taxon>Dikarya</taxon>
        <taxon>Basidiomycota</taxon>
        <taxon>Agaricomycotina</taxon>
        <taxon>Agaricomycetes</taxon>
        <taxon>Agaricomycetidae</taxon>
        <taxon>Agaricales</taxon>
        <taxon>Tricholomatineae</taxon>
        <taxon>Lyophyllaceae</taxon>
        <taxon>Hypsizygus</taxon>
    </lineage>
</organism>
<proteinExistence type="predicted"/>
<dbReference type="EMBL" id="LUEZ02000101">
    <property type="protein sequence ID" value="RDB18543.1"/>
    <property type="molecule type" value="Genomic_DNA"/>
</dbReference>
<dbReference type="PANTHER" id="PTHR15503:SF22">
    <property type="entry name" value="TRANSPOSON TY3-I GAG POLYPROTEIN"/>
    <property type="match status" value="1"/>
</dbReference>
<sequence>MDDTDNSDTVVSNNITLPSERGSGENQLGDQESRLIPESIIVPPSTGPKEGETYFMRTLNLEKEIKISITLTTIDTHQPIQVQALLDSGATGMFVDRKFAQQQGWRTRPLQHSIKVYNVDGTMNQSGMITDEITLMVTDLGKTNVIVGFTWLKKHNPEVDWQTRDIKFTRCPHECNVTIRNAKKERKRKTMAAKWSYKPSIEEVEDEEAHLYRGGLMMDNEESIMEEIDYHEDINEIIDENFIRRTE</sequence>
<evidence type="ECO:0000256" key="1">
    <source>
        <dbReference type="SAM" id="MobiDB-lite"/>
    </source>
</evidence>
<comment type="caution">
    <text evidence="2">The sequence shown here is derived from an EMBL/GenBank/DDBJ whole genome shotgun (WGS) entry which is preliminary data.</text>
</comment>
<evidence type="ECO:0000313" key="2">
    <source>
        <dbReference type="EMBL" id="RDB18543.1"/>
    </source>
</evidence>